<dbReference type="Gene3D" id="2.40.30.170">
    <property type="match status" value="1"/>
</dbReference>
<feature type="coiled-coil region" evidence="2">
    <location>
        <begin position="179"/>
        <end position="206"/>
    </location>
</feature>
<gene>
    <name evidence="7" type="ORF">GWO68_00735</name>
</gene>
<dbReference type="InterPro" id="IPR058625">
    <property type="entry name" value="MdtA-like_BSH"/>
</dbReference>
<keyword evidence="4" id="KW-0472">Membrane</keyword>
<evidence type="ECO:0000256" key="2">
    <source>
        <dbReference type="SAM" id="Coils"/>
    </source>
</evidence>
<dbReference type="EMBL" id="JAAEAA010000001">
    <property type="protein sequence ID" value="NDK54429.1"/>
    <property type="molecule type" value="Genomic_DNA"/>
</dbReference>
<feature type="transmembrane region" description="Helical" evidence="4">
    <location>
        <begin position="9"/>
        <end position="27"/>
    </location>
</feature>
<evidence type="ECO:0000313" key="7">
    <source>
        <dbReference type="EMBL" id="NDK54429.1"/>
    </source>
</evidence>
<organism evidence="7 8">
    <name type="scientific">Pontibacter fetidus</name>
    <dbReference type="NCBI Taxonomy" id="2700082"/>
    <lineage>
        <taxon>Bacteria</taxon>
        <taxon>Pseudomonadati</taxon>
        <taxon>Bacteroidota</taxon>
        <taxon>Cytophagia</taxon>
        <taxon>Cytophagales</taxon>
        <taxon>Hymenobacteraceae</taxon>
        <taxon>Pontibacter</taxon>
    </lineage>
</organism>
<evidence type="ECO:0000259" key="5">
    <source>
        <dbReference type="Pfam" id="PF25917"/>
    </source>
</evidence>
<keyword evidence="4" id="KW-1133">Transmembrane helix</keyword>
<dbReference type="SUPFAM" id="SSF111369">
    <property type="entry name" value="HlyD-like secretion proteins"/>
    <property type="match status" value="1"/>
</dbReference>
<proteinExistence type="inferred from homology"/>
<dbReference type="AlphaFoldDB" id="A0A6B2GU38"/>
<dbReference type="Gene3D" id="1.10.287.470">
    <property type="entry name" value="Helix hairpin bin"/>
    <property type="match status" value="1"/>
</dbReference>
<dbReference type="GO" id="GO:0015562">
    <property type="term" value="F:efflux transmembrane transporter activity"/>
    <property type="evidence" value="ECO:0007669"/>
    <property type="project" value="TreeGrafter"/>
</dbReference>
<protein>
    <submittedName>
        <fullName evidence="7">Efflux RND transporter periplasmic adaptor subunit</fullName>
    </submittedName>
</protein>
<dbReference type="NCBIfam" id="TIGR01730">
    <property type="entry name" value="RND_mfp"/>
    <property type="match status" value="1"/>
</dbReference>
<dbReference type="GO" id="GO:1990281">
    <property type="term" value="C:efflux pump complex"/>
    <property type="evidence" value="ECO:0007669"/>
    <property type="project" value="TreeGrafter"/>
</dbReference>
<dbReference type="PANTHER" id="PTHR30469">
    <property type="entry name" value="MULTIDRUG RESISTANCE PROTEIN MDTA"/>
    <property type="match status" value="1"/>
</dbReference>
<dbReference type="Gene3D" id="2.40.420.20">
    <property type="match status" value="1"/>
</dbReference>
<evidence type="ECO:0000256" key="3">
    <source>
        <dbReference type="SAM" id="MobiDB-lite"/>
    </source>
</evidence>
<sequence>MAAKKSKKLIPILITVLVVAIIFIVVAKKAGWIGKEEGVEVVLSDAKKTEIIEKVSASGKVQPETEVKISPDVSGEIIELNVEEGDSVVKGQLLLRIRPDNYQSFVDAQQATVNSSRAQLSQARARLAQAQANQLQVAQAYERNKKLYDQKVISEAEFEQSRAAYNSGRQELESLKQSIRAAEFGVQNAQASLKEARENLNKTTIYAPVSGTVSKLNVERGERVVGTSQMAGTEIMRIANLNNMEVRVNVNENDIIRVALGDSVIVEVDSYTTRDEKFKGVVTAIANTAKDAATLEAVTEFEVRIRLLNESYGHLAKKNPRPFRPGMTASVDIITERKNNVLSVPLSAVTTRAEEEKKPKMNEASTGEQTEEEEEKRPAVKLDEIVFLYDAATNTVKAQKVTTGISDFDNIEIISGIKAGQKVVSGPFRAVSKTLKDKSKVTVKDAKDISKTDAGKDEEEEQE</sequence>
<keyword evidence="8" id="KW-1185">Reference proteome</keyword>
<accession>A0A6B2GU38</accession>
<feature type="compositionally biased region" description="Basic and acidic residues" evidence="3">
    <location>
        <begin position="352"/>
        <end position="361"/>
    </location>
</feature>
<dbReference type="InterPro" id="IPR058982">
    <property type="entry name" value="Beta-barrel_AprE"/>
</dbReference>
<dbReference type="Proteomes" id="UP000478546">
    <property type="component" value="Unassembled WGS sequence"/>
</dbReference>
<name>A0A6B2GU38_9BACT</name>
<dbReference type="Pfam" id="PF25917">
    <property type="entry name" value="BSH_RND"/>
    <property type="match status" value="1"/>
</dbReference>
<evidence type="ECO:0000259" key="6">
    <source>
        <dbReference type="Pfam" id="PF26002"/>
    </source>
</evidence>
<comment type="similarity">
    <text evidence="1">Belongs to the membrane fusion protein (MFP) (TC 8.A.1) family.</text>
</comment>
<keyword evidence="2" id="KW-0175">Coiled coil</keyword>
<dbReference type="Gene3D" id="2.40.50.100">
    <property type="match status" value="1"/>
</dbReference>
<evidence type="ECO:0000256" key="1">
    <source>
        <dbReference type="ARBA" id="ARBA00009477"/>
    </source>
</evidence>
<evidence type="ECO:0000313" key="8">
    <source>
        <dbReference type="Proteomes" id="UP000478546"/>
    </source>
</evidence>
<feature type="compositionally biased region" description="Basic and acidic residues" evidence="3">
    <location>
        <begin position="442"/>
        <end position="455"/>
    </location>
</feature>
<dbReference type="PANTHER" id="PTHR30469:SF33">
    <property type="entry name" value="SLR1207 PROTEIN"/>
    <property type="match status" value="1"/>
</dbReference>
<comment type="caution">
    <text evidence="7">The sequence shown here is derived from an EMBL/GenBank/DDBJ whole genome shotgun (WGS) entry which is preliminary data.</text>
</comment>
<dbReference type="Pfam" id="PF26002">
    <property type="entry name" value="Beta-barrel_AprE"/>
    <property type="match status" value="1"/>
</dbReference>
<keyword evidence="4" id="KW-0812">Transmembrane</keyword>
<feature type="region of interest" description="Disordered" evidence="3">
    <location>
        <begin position="350"/>
        <end position="377"/>
    </location>
</feature>
<feature type="domain" description="Multidrug resistance protein MdtA-like barrel-sandwich hybrid" evidence="5">
    <location>
        <begin position="66"/>
        <end position="226"/>
    </location>
</feature>
<evidence type="ECO:0000256" key="4">
    <source>
        <dbReference type="SAM" id="Phobius"/>
    </source>
</evidence>
<dbReference type="InterPro" id="IPR006143">
    <property type="entry name" value="RND_pump_MFP"/>
</dbReference>
<dbReference type="RefSeq" id="WP_162344479.1">
    <property type="nucleotide sequence ID" value="NZ_JAAEAA010000001.1"/>
</dbReference>
<feature type="region of interest" description="Disordered" evidence="3">
    <location>
        <begin position="442"/>
        <end position="463"/>
    </location>
</feature>
<reference evidence="7 8" key="1">
    <citation type="submission" date="2020-01" db="EMBL/GenBank/DDBJ databases">
        <authorList>
            <person name="Kim M.K."/>
        </authorList>
    </citation>
    <scope>NUCLEOTIDE SEQUENCE [LARGE SCALE GENOMIC DNA]</scope>
    <source>
        <strain evidence="7 8">BT213</strain>
    </source>
</reference>
<feature type="domain" description="AprE-like beta-barrel" evidence="6">
    <location>
        <begin position="245"/>
        <end position="335"/>
    </location>
</feature>